<keyword evidence="17" id="KW-1071">Ligand-gated ion channel</keyword>
<dbReference type="InterPro" id="IPR006202">
    <property type="entry name" value="Neur_chan_lig-bd"/>
</dbReference>
<evidence type="ECO:0000256" key="13">
    <source>
        <dbReference type="ARBA" id="ARBA00023157"/>
    </source>
</evidence>
<dbReference type="CDD" id="cd18997">
    <property type="entry name" value="LGIC_ECD_nAChR"/>
    <property type="match status" value="1"/>
</dbReference>
<evidence type="ECO:0000256" key="4">
    <source>
        <dbReference type="ARBA" id="ARBA00022475"/>
    </source>
</evidence>
<evidence type="ECO:0000256" key="17">
    <source>
        <dbReference type="ARBA" id="ARBA00023286"/>
    </source>
</evidence>
<evidence type="ECO:0000256" key="19">
    <source>
        <dbReference type="ARBA" id="ARBA00034099"/>
    </source>
</evidence>
<keyword evidence="15" id="KW-0325">Glycoprotein</keyword>
<dbReference type="InterPro" id="IPR036734">
    <property type="entry name" value="Neur_chan_lig-bd_sf"/>
</dbReference>
<dbReference type="SUPFAM" id="SSF63712">
    <property type="entry name" value="Nicotinic receptor ligand binding domain-like"/>
    <property type="match status" value="1"/>
</dbReference>
<feature type="domain" description="Neurotransmitter-gated ion-channel transmembrane" evidence="23">
    <location>
        <begin position="735"/>
        <end position="949"/>
    </location>
</feature>
<evidence type="ECO:0000256" key="20">
    <source>
        <dbReference type="ARBA" id="ARBA00035140"/>
    </source>
</evidence>
<comment type="subcellular location">
    <subcellularLocation>
        <location evidence="1">Mitochondrion</location>
    </subcellularLocation>
    <subcellularLocation>
        <location evidence="19">Synaptic cell membrane</location>
        <topology evidence="19">Multi-pass membrane protein</topology>
    </subcellularLocation>
</comment>
<reference evidence="24 25" key="1">
    <citation type="submission" date="2022-05" db="EMBL/GenBank/DDBJ databases">
        <authorList>
            <consortium name="Genoscope - CEA"/>
            <person name="William W."/>
        </authorList>
    </citation>
    <scope>NUCLEOTIDE SEQUENCE [LARGE SCALE GENOMIC DNA]</scope>
</reference>
<keyword evidence="7" id="KW-0689">Ribosomal protein</keyword>
<feature type="transmembrane region" description="Helical" evidence="21">
    <location>
        <begin position="790"/>
        <end position="815"/>
    </location>
</feature>
<dbReference type="InterPro" id="IPR027417">
    <property type="entry name" value="P-loop_NTPase"/>
</dbReference>
<organism evidence="24 25">
    <name type="scientific">Porites lobata</name>
    <dbReference type="NCBI Taxonomy" id="104759"/>
    <lineage>
        <taxon>Eukaryota</taxon>
        <taxon>Metazoa</taxon>
        <taxon>Cnidaria</taxon>
        <taxon>Anthozoa</taxon>
        <taxon>Hexacorallia</taxon>
        <taxon>Scleractinia</taxon>
        <taxon>Fungiina</taxon>
        <taxon>Poritidae</taxon>
        <taxon>Porites</taxon>
    </lineage>
</organism>
<dbReference type="InterPro" id="IPR036719">
    <property type="entry name" value="Neuro-gated_channel_TM_sf"/>
</dbReference>
<dbReference type="InterPro" id="IPR038050">
    <property type="entry name" value="Neuro_actylchol_rec"/>
</dbReference>
<evidence type="ECO:0000256" key="9">
    <source>
        <dbReference type="ARBA" id="ARBA00023018"/>
    </source>
</evidence>
<dbReference type="Pfam" id="PF10236">
    <property type="entry name" value="DAP3"/>
    <property type="match status" value="1"/>
</dbReference>
<dbReference type="PROSITE" id="PS00236">
    <property type="entry name" value="NEUROTR_ION_CHANNEL"/>
    <property type="match status" value="1"/>
</dbReference>
<dbReference type="PANTHER" id="PTHR12810">
    <property type="entry name" value="MITOCHONDRIAL 28S RIBOSOMAL PROTEIN S29"/>
    <property type="match status" value="1"/>
</dbReference>
<dbReference type="Gene3D" id="1.20.58.390">
    <property type="entry name" value="Neurotransmitter-gated ion-channel transmembrane domain"/>
    <property type="match status" value="1"/>
</dbReference>
<evidence type="ECO:0000256" key="8">
    <source>
        <dbReference type="ARBA" id="ARBA00022989"/>
    </source>
</evidence>
<feature type="domain" description="Neurotransmitter-gated ion-channel ligand-binding" evidence="22">
    <location>
        <begin position="516"/>
        <end position="728"/>
    </location>
</feature>
<name>A0ABN8PJH4_9CNID</name>
<keyword evidence="18 21" id="KW-0407">Ion channel</keyword>
<evidence type="ECO:0000256" key="14">
    <source>
        <dbReference type="ARBA" id="ARBA00023170"/>
    </source>
</evidence>
<dbReference type="InterPro" id="IPR006201">
    <property type="entry name" value="Neur_channel"/>
</dbReference>
<dbReference type="InterPro" id="IPR018000">
    <property type="entry name" value="Neurotransmitter_ion_chnl_CS"/>
</dbReference>
<accession>A0ABN8PJH4</accession>
<dbReference type="Pfam" id="PF02931">
    <property type="entry name" value="Neur_chan_LBD"/>
    <property type="match status" value="1"/>
</dbReference>
<dbReference type="PRINTS" id="PR00252">
    <property type="entry name" value="NRIONCHANNEL"/>
</dbReference>
<feature type="transmembrane region" description="Helical" evidence="21">
    <location>
        <begin position="729"/>
        <end position="753"/>
    </location>
</feature>
<comment type="similarity">
    <text evidence="21">Belongs to the ligand-gated ion channel (TC 1.A.9) family.</text>
</comment>
<evidence type="ECO:0000256" key="6">
    <source>
        <dbReference type="ARBA" id="ARBA00022946"/>
    </source>
</evidence>
<keyword evidence="13" id="KW-1015">Disulfide bond</keyword>
<dbReference type="NCBIfam" id="TIGR00860">
    <property type="entry name" value="LIC"/>
    <property type="match status" value="1"/>
</dbReference>
<keyword evidence="8 21" id="KW-1133">Transmembrane helix</keyword>
<keyword evidence="3 21" id="KW-0813">Transport</keyword>
<keyword evidence="10 21" id="KW-0406">Ion transport</keyword>
<keyword evidence="9" id="KW-0770">Synapse</keyword>
<gene>
    <name evidence="24" type="ORF">PLOB_00044355</name>
</gene>
<evidence type="ECO:0000259" key="22">
    <source>
        <dbReference type="Pfam" id="PF02931"/>
    </source>
</evidence>
<feature type="transmembrane region" description="Helical" evidence="21">
    <location>
        <begin position="925"/>
        <end position="951"/>
    </location>
</feature>
<proteinExistence type="inferred from homology"/>
<dbReference type="InterPro" id="IPR006029">
    <property type="entry name" value="Neurotrans-gated_channel_TM"/>
</dbReference>
<evidence type="ECO:0000256" key="1">
    <source>
        <dbReference type="ARBA" id="ARBA00004173"/>
    </source>
</evidence>
<keyword evidence="14" id="KW-0675">Receptor</keyword>
<dbReference type="EMBL" id="CALNXK010000075">
    <property type="protein sequence ID" value="CAH3145099.1"/>
    <property type="molecule type" value="Genomic_DNA"/>
</dbReference>
<dbReference type="CDD" id="cd19051">
    <property type="entry name" value="LGIC_TM_cation"/>
    <property type="match status" value="1"/>
</dbReference>
<keyword evidence="5 21" id="KW-0812">Transmembrane</keyword>
<dbReference type="SUPFAM" id="SSF52540">
    <property type="entry name" value="P-loop containing nucleoside triphosphate hydrolases"/>
    <property type="match status" value="1"/>
</dbReference>
<evidence type="ECO:0000256" key="3">
    <source>
        <dbReference type="ARBA" id="ARBA00022448"/>
    </source>
</evidence>
<evidence type="ECO:0000313" key="25">
    <source>
        <dbReference type="Proteomes" id="UP001159405"/>
    </source>
</evidence>
<evidence type="ECO:0000256" key="18">
    <source>
        <dbReference type="ARBA" id="ARBA00023303"/>
    </source>
</evidence>
<evidence type="ECO:0000256" key="2">
    <source>
        <dbReference type="ARBA" id="ARBA00009863"/>
    </source>
</evidence>
<keyword evidence="25" id="KW-1185">Reference proteome</keyword>
<comment type="caution">
    <text evidence="24">The sequence shown here is derived from an EMBL/GenBank/DDBJ whole genome shotgun (WGS) entry which is preliminary data.</text>
</comment>
<keyword evidence="12 21" id="KW-0472">Membrane</keyword>
<evidence type="ECO:0000256" key="21">
    <source>
        <dbReference type="RuleBase" id="RU000687"/>
    </source>
</evidence>
<evidence type="ECO:0000256" key="7">
    <source>
        <dbReference type="ARBA" id="ARBA00022980"/>
    </source>
</evidence>
<dbReference type="SUPFAM" id="SSF90112">
    <property type="entry name" value="Neurotransmitter-gated ion-channel transmembrane pore"/>
    <property type="match status" value="1"/>
</dbReference>
<evidence type="ECO:0000256" key="16">
    <source>
        <dbReference type="ARBA" id="ARBA00023274"/>
    </source>
</evidence>
<keyword evidence="6" id="KW-0809">Transit peptide</keyword>
<dbReference type="PANTHER" id="PTHR12810:SF0">
    <property type="entry name" value="SMALL RIBOSOMAL SUBUNIT PROTEIN MS29"/>
    <property type="match status" value="1"/>
</dbReference>
<evidence type="ECO:0000256" key="12">
    <source>
        <dbReference type="ARBA" id="ARBA00023136"/>
    </source>
</evidence>
<dbReference type="InterPro" id="IPR002394">
    <property type="entry name" value="Nicotinic_acetylcholine_rcpt"/>
</dbReference>
<dbReference type="Gene3D" id="2.70.170.10">
    <property type="entry name" value="Neurotransmitter-gated ion-channel ligand-binding domain"/>
    <property type="match status" value="1"/>
</dbReference>
<sequence length="956" mass="109126">MAAAVNVLRSRSAIFSVTHMIENGYMYWFPTRQKLMMKELFRCISNSRSANKTDDEQNLTDVHTNAEPEVDLGELDPALHTVSNVGQFYTVPKEISKKVLSPFLTKKFKSQCDMMGSTSLMIRKPALEVLHHLKAISQDTHPPPKFIFYGMDGCGKSSSLAHVIHYCYSAGWFILPVPSVFSWVHGKSELQMSTFHAGRFDQPQQASTWLQICRTINSKIFSELKTSQKYHFGRRDSTEAGDPLARVIDLGLQRGNYATDAVGVLLKEIKNNTSLRVLFAVNEFNGFFLKTSFMDAKQKYIKPKRLSLVHHFTELLDPSEGLKRGAMVFALSRTGMERTYTKSCEIADLLEEDGLSAVGDFNDVLVPRYSQEELESCLQFYRKRGLLSKDVNSRLTKEVSFLSNHEPKLSAYYSVKIKNQSRNRSRKLSHKHNRIGRIRTFPFSSESAYYSVAYDVVKTRLWSSICSKKSTGHYEKMKPDISSARRPRLMFILLVVVLASLRFESCHAQTNQTKIEQTLIKALFKNYDSEGRPVLNLSEPVLVKFGIVYSNLHSLDEKNQVLTSNVWIRQQWHDPWLSWDPAKYNGLKSINISPNLVWKPDIILYNSVNEEGDHGEQYLFDTKVIVSSDGTATWFSPNLIQSSCKINVKYFPWDTQTCKLQFGSWTFDGLKLDIVFYGDAPRADLGSFTRNGEWNLLSAEGKRNVIYYSCCPEPYPNLTFDIKIQRRTLFYINNLIVPCIILALLTATAFLFPPETGERISLMITILLGMTVFMTVVVEATPSTSEVTPLISTYFSVVMVVISLGLLCTCICLNLEHHHPKMELTGWCRYILFDLMGPVLSRSSVKRLKRKQQEYNREIKLSACYLKENQVAPEEDKIAMTDVSQTEIKNVKVVGKEIKVAGMDKVTKFIDKSLSEDRRKLEWHIVVNIIDNFFFVVFLLTITVCSLIILMPNTDS</sequence>
<keyword evidence="4" id="KW-1003">Cell membrane</keyword>
<feature type="transmembrane region" description="Helical" evidence="21">
    <location>
        <begin position="760"/>
        <end position="778"/>
    </location>
</feature>
<dbReference type="Proteomes" id="UP001159405">
    <property type="component" value="Unassembled WGS sequence"/>
</dbReference>
<evidence type="ECO:0000256" key="11">
    <source>
        <dbReference type="ARBA" id="ARBA00023128"/>
    </source>
</evidence>
<evidence type="ECO:0000256" key="15">
    <source>
        <dbReference type="ARBA" id="ARBA00023180"/>
    </source>
</evidence>
<dbReference type="InterPro" id="IPR019368">
    <property type="entry name" value="Ribosomal_mS29"/>
</dbReference>
<keyword evidence="11" id="KW-0496">Mitochondrion</keyword>
<comment type="similarity">
    <text evidence="2">Belongs to the mitochondrion-specific ribosomal protein mS29 family.</text>
</comment>
<dbReference type="Pfam" id="PF02932">
    <property type="entry name" value="Neur_chan_memb"/>
    <property type="match status" value="1"/>
</dbReference>
<evidence type="ECO:0000259" key="23">
    <source>
        <dbReference type="Pfam" id="PF02932"/>
    </source>
</evidence>
<evidence type="ECO:0000313" key="24">
    <source>
        <dbReference type="EMBL" id="CAH3145099.1"/>
    </source>
</evidence>
<protein>
    <recommendedName>
        <fullName evidence="20">Small ribosomal subunit protein mS29</fullName>
    </recommendedName>
</protein>
<evidence type="ECO:0000256" key="10">
    <source>
        <dbReference type="ARBA" id="ARBA00023065"/>
    </source>
</evidence>
<keyword evidence="16" id="KW-0687">Ribonucleoprotein</keyword>
<evidence type="ECO:0000256" key="5">
    <source>
        <dbReference type="ARBA" id="ARBA00022692"/>
    </source>
</evidence>
<dbReference type="PRINTS" id="PR00254">
    <property type="entry name" value="NICOTINICR"/>
</dbReference>